<gene>
    <name evidence="2" type="ORF">EW145_g961</name>
</gene>
<reference evidence="2 3" key="1">
    <citation type="submission" date="2019-02" db="EMBL/GenBank/DDBJ databases">
        <title>Genome sequencing of the rare red list fungi Phellinidium pouzarii.</title>
        <authorList>
            <person name="Buettner E."/>
            <person name="Kellner H."/>
        </authorList>
    </citation>
    <scope>NUCLEOTIDE SEQUENCE [LARGE SCALE GENOMIC DNA]</scope>
    <source>
        <strain evidence="2 3">DSM 108285</strain>
    </source>
</reference>
<organism evidence="2 3">
    <name type="scientific">Phellinidium pouzarii</name>
    <dbReference type="NCBI Taxonomy" id="167371"/>
    <lineage>
        <taxon>Eukaryota</taxon>
        <taxon>Fungi</taxon>
        <taxon>Dikarya</taxon>
        <taxon>Basidiomycota</taxon>
        <taxon>Agaricomycotina</taxon>
        <taxon>Agaricomycetes</taxon>
        <taxon>Hymenochaetales</taxon>
        <taxon>Hymenochaetaceae</taxon>
        <taxon>Phellinidium</taxon>
    </lineage>
</organism>
<feature type="region of interest" description="Disordered" evidence="1">
    <location>
        <begin position="115"/>
        <end position="188"/>
    </location>
</feature>
<evidence type="ECO:0000256" key="1">
    <source>
        <dbReference type="SAM" id="MobiDB-lite"/>
    </source>
</evidence>
<proteinExistence type="predicted"/>
<dbReference type="PANTHER" id="PTHR28674">
    <property type="entry name" value="SIMILAR TO DNA SEGMENT, CHR 10, WAYNE STATE UNIVERSITY 102,-EXPRESSED"/>
    <property type="match status" value="1"/>
</dbReference>
<dbReference type="PANTHER" id="PTHR28674:SF1">
    <property type="entry name" value="NOP PROTEIN CHAPERONE 1"/>
    <property type="match status" value="1"/>
</dbReference>
<feature type="compositionally biased region" description="Polar residues" evidence="1">
    <location>
        <begin position="122"/>
        <end position="131"/>
    </location>
</feature>
<evidence type="ECO:0000313" key="2">
    <source>
        <dbReference type="EMBL" id="THH10959.1"/>
    </source>
</evidence>
<dbReference type="EMBL" id="SGPK01000023">
    <property type="protein sequence ID" value="THH10959.1"/>
    <property type="molecule type" value="Genomic_DNA"/>
</dbReference>
<dbReference type="Proteomes" id="UP000308199">
    <property type="component" value="Unassembled WGS sequence"/>
</dbReference>
<dbReference type="AlphaFoldDB" id="A0A4S4LGH2"/>
<comment type="caution">
    <text evidence="2">The sequence shown here is derived from an EMBL/GenBank/DDBJ whole genome shotgun (WGS) entry which is preliminary data.</text>
</comment>
<sequence>MTPTNERLEVEDDEQREARLSHLLHRANSTASHSSPFAPLGPSQFDFGVRETHPVEPPTHLLERLHQLLPQMEAANAELVHRAQVDPESVDIEHLDNAEDGQYIEMNLGLGVYDMHRPTSEGVESNESNARSISDASGSSDDDTSDSDTSGSETGNPATNHVRRPTLPLPKRARPNIVVLEDAHTASP</sequence>
<protein>
    <submittedName>
        <fullName evidence="2">Uncharacterized protein</fullName>
    </submittedName>
</protein>
<dbReference type="OrthoDB" id="1112980at2759"/>
<name>A0A4S4LGH2_9AGAM</name>
<evidence type="ECO:0000313" key="3">
    <source>
        <dbReference type="Proteomes" id="UP000308199"/>
    </source>
</evidence>
<dbReference type="Pfam" id="PF15370">
    <property type="entry name" value="NOPCHAP1"/>
    <property type="match status" value="1"/>
</dbReference>
<dbReference type="InterPro" id="IPR027921">
    <property type="entry name" value="NOPCHAP1"/>
</dbReference>
<dbReference type="GO" id="GO:0062064">
    <property type="term" value="F:box C/D methylation guide snoRNP complex binding"/>
    <property type="evidence" value="ECO:0007669"/>
    <property type="project" value="TreeGrafter"/>
</dbReference>
<accession>A0A4S4LGH2</accession>
<dbReference type="GO" id="GO:0000492">
    <property type="term" value="P:box C/D snoRNP assembly"/>
    <property type="evidence" value="ECO:0007669"/>
    <property type="project" value="InterPro"/>
</dbReference>
<keyword evidence="3" id="KW-1185">Reference proteome</keyword>